<dbReference type="Proteomes" id="UP000295096">
    <property type="component" value="Unassembled WGS sequence"/>
</dbReference>
<evidence type="ECO:0000259" key="5">
    <source>
        <dbReference type="PROSITE" id="PS50931"/>
    </source>
</evidence>
<dbReference type="InterPro" id="IPR036390">
    <property type="entry name" value="WH_DNA-bd_sf"/>
</dbReference>
<evidence type="ECO:0000256" key="2">
    <source>
        <dbReference type="ARBA" id="ARBA00023015"/>
    </source>
</evidence>
<sequence length="295" mass="31995">MRSLNLDQLRTFVEVVALGNFSAAGRRLSLTQPAVSLHVRELEQRLGVRLVERSGRQARATAPGRELVMQAQQIFAACDAAEAAMRRFREGWLGRVHLGTTLSALMYDLPPILRALRRDYPGIELLVTNMPTRDSVDGVLRNALDLALVTLPVKAPRLRITPLRPGVLVAIFPANARDVPDIVTPAYFARQTVVLEHARGAVHALVMQWLAGCKLQGAPMWMGTIEAVKKAVASGLGVSIISDVTASEPTSEIVVRPLQPAVPCTLALVEQQNPPEEPALGIVRNALLEIGAANR</sequence>
<comment type="similarity">
    <text evidence="1">Belongs to the LysR transcriptional regulatory family.</text>
</comment>
<organism evidence="6 7">
    <name type="scientific">Dankookia rubra</name>
    <dbReference type="NCBI Taxonomy" id="1442381"/>
    <lineage>
        <taxon>Bacteria</taxon>
        <taxon>Pseudomonadati</taxon>
        <taxon>Pseudomonadota</taxon>
        <taxon>Alphaproteobacteria</taxon>
        <taxon>Acetobacterales</taxon>
        <taxon>Roseomonadaceae</taxon>
        <taxon>Dankookia</taxon>
    </lineage>
</organism>
<feature type="domain" description="HTH lysR-type" evidence="5">
    <location>
        <begin position="4"/>
        <end position="61"/>
    </location>
</feature>
<keyword evidence="3" id="KW-0238">DNA-binding</keyword>
<dbReference type="PRINTS" id="PR00039">
    <property type="entry name" value="HTHLYSR"/>
</dbReference>
<dbReference type="RefSeq" id="WP_133292085.1">
    <property type="nucleotide sequence ID" value="NZ_SMSJ01000080.1"/>
</dbReference>
<reference evidence="6 7" key="1">
    <citation type="journal article" date="2016" name="J. Microbiol.">
        <title>Dankookia rubra gen. nov., sp. nov., an alphaproteobacterium isolated from sediment of a shallow stream.</title>
        <authorList>
            <person name="Kim W.H."/>
            <person name="Kim D.H."/>
            <person name="Kang K."/>
            <person name="Ahn T.Y."/>
        </authorList>
    </citation>
    <scope>NUCLEOTIDE SEQUENCE [LARGE SCALE GENOMIC DNA]</scope>
    <source>
        <strain evidence="6 7">JCM30602</strain>
    </source>
</reference>
<dbReference type="InterPro" id="IPR005119">
    <property type="entry name" value="LysR_subst-bd"/>
</dbReference>
<dbReference type="AlphaFoldDB" id="A0A4R5Q9W1"/>
<dbReference type="Gene3D" id="1.10.10.10">
    <property type="entry name" value="Winged helix-like DNA-binding domain superfamily/Winged helix DNA-binding domain"/>
    <property type="match status" value="1"/>
</dbReference>
<dbReference type="PROSITE" id="PS50931">
    <property type="entry name" value="HTH_LYSR"/>
    <property type="match status" value="1"/>
</dbReference>
<dbReference type="GO" id="GO:0003700">
    <property type="term" value="F:DNA-binding transcription factor activity"/>
    <property type="evidence" value="ECO:0007669"/>
    <property type="project" value="InterPro"/>
</dbReference>
<evidence type="ECO:0000313" key="7">
    <source>
        <dbReference type="Proteomes" id="UP000295096"/>
    </source>
</evidence>
<dbReference type="FunFam" id="1.10.10.10:FF:000001">
    <property type="entry name" value="LysR family transcriptional regulator"/>
    <property type="match status" value="1"/>
</dbReference>
<dbReference type="EMBL" id="SMSJ01000080">
    <property type="protein sequence ID" value="TDH59121.1"/>
    <property type="molecule type" value="Genomic_DNA"/>
</dbReference>
<dbReference type="InterPro" id="IPR000847">
    <property type="entry name" value="LysR_HTH_N"/>
</dbReference>
<dbReference type="GO" id="GO:0003677">
    <property type="term" value="F:DNA binding"/>
    <property type="evidence" value="ECO:0007669"/>
    <property type="project" value="UniProtKB-KW"/>
</dbReference>
<keyword evidence="2" id="KW-0805">Transcription regulation</keyword>
<dbReference type="PANTHER" id="PTHR30346:SF28">
    <property type="entry name" value="HTH-TYPE TRANSCRIPTIONAL REGULATOR CYNR"/>
    <property type="match status" value="1"/>
</dbReference>
<dbReference type="OrthoDB" id="7840053at2"/>
<dbReference type="InterPro" id="IPR036388">
    <property type="entry name" value="WH-like_DNA-bd_sf"/>
</dbReference>
<dbReference type="Pfam" id="PF03466">
    <property type="entry name" value="LysR_substrate"/>
    <property type="match status" value="1"/>
</dbReference>
<keyword evidence="7" id="KW-1185">Reference proteome</keyword>
<keyword evidence="4" id="KW-0804">Transcription</keyword>
<dbReference type="CDD" id="cd05466">
    <property type="entry name" value="PBP2_LTTR_substrate"/>
    <property type="match status" value="1"/>
</dbReference>
<evidence type="ECO:0000256" key="1">
    <source>
        <dbReference type="ARBA" id="ARBA00009437"/>
    </source>
</evidence>
<dbReference type="SUPFAM" id="SSF46785">
    <property type="entry name" value="Winged helix' DNA-binding domain"/>
    <property type="match status" value="1"/>
</dbReference>
<comment type="caution">
    <text evidence="6">The sequence shown here is derived from an EMBL/GenBank/DDBJ whole genome shotgun (WGS) entry which is preliminary data.</text>
</comment>
<dbReference type="Pfam" id="PF00126">
    <property type="entry name" value="HTH_1"/>
    <property type="match status" value="1"/>
</dbReference>
<name>A0A4R5Q9W1_9PROT</name>
<dbReference type="Gene3D" id="3.40.190.10">
    <property type="entry name" value="Periplasmic binding protein-like II"/>
    <property type="match status" value="2"/>
</dbReference>
<dbReference type="GO" id="GO:0032993">
    <property type="term" value="C:protein-DNA complex"/>
    <property type="evidence" value="ECO:0007669"/>
    <property type="project" value="TreeGrafter"/>
</dbReference>
<dbReference type="PANTHER" id="PTHR30346">
    <property type="entry name" value="TRANSCRIPTIONAL DUAL REGULATOR HCAR-RELATED"/>
    <property type="match status" value="1"/>
</dbReference>
<proteinExistence type="inferred from homology"/>
<evidence type="ECO:0000256" key="4">
    <source>
        <dbReference type="ARBA" id="ARBA00023163"/>
    </source>
</evidence>
<dbReference type="SUPFAM" id="SSF53850">
    <property type="entry name" value="Periplasmic binding protein-like II"/>
    <property type="match status" value="1"/>
</dbReference>
<protein>
    <submittedName>
        <fullName evidence="6">LysR family transcriptional regulator</fullName>
    </submittedName>
</protein>
<evidence type="ECO:0000256" key="3">
    <source>
        <dbReference type="ARBA" id="ARBA00023125"/>
    </source>
</evidence>
<evidence type="ECO:0000313" key="6">
    <source>
        <dbReference type="EMBL" id="TDH59121.1"/>
    </source>
</evidence>
<accession>A0A4R5Q9W1</accession>
<gene>
    <name evidence="6" type="ORF">E2C06_29095</name>
</gene>